<dbReference type="Proteomes" id="UP001079657">
    <property type="component" value="Unassembled WGS sequence"/>
</dbReference>
<evidence type="ECO:0000313" key="2">
    <source>
        <dbReference type="Proteomes" id="UP001079657"/>
    </source>
</evidence>
<reference evidence="1" key="1">
    <citation type="submission" date="2022-12" db="EMBL/GenBank/DDBJ databases">
        <authorList>
            <person name="Wang J."/>
        </authorList>
    </citation>
    <scope>NUCLEOTIDE SEQUENCE</scope>
    <source>
        <strain evidence="1">HY-42-06</strain>
    </source>
</reference>
<protein>
    <submittedName>
        <fullName evidence="1">DUF6179 domain-containing protein</fullName>
    </submittedName>
</protein>
<dbReference type="EMBL" id="JAPQES010000001">
    <property type="protein sequence ID" value="MCY6369419.1"/>
    <property type="molecule type" value="Genomic_DNA"/>
</dbReference>
<organism evidence="1 2">
    <name type="scientific">Clostridium ganghwense</name>
    <dbReference type="NCBI Taxonomy" id="312089"/>
    <lineage>
        <taxon>Bacteria</taxon>
        <taxon>Bacillati</taxon>
        <taxon>Bacillota</taxon>
        <taxon>Clostridia</taxon>
        <taxon>Eubacteriales</taxon>
        <taxon>Clostridiaceae</taxon>
        <taxon>Clostridium</taxon>
    </lineage>
</organism>
<proteinExistence type="predicted"/>
<comment type="caution">
    <text evidence="1">The sequence shown here is derived from an EMBL/GenBank/DDBJ whole genome shotgun (WGS) entry which is preliminary data.</text>
</comment>
<gene>
    <name evidence="1" type="ORF">OXH55_02000</name>
</gene>
<keyword evidence="2" id="KW-1185">Reference proteome</keyword>
<sequence>MEKRNNIQKYNYSIEDFSEKDFFKDVLVSCYDKKLLDDNILARIYYERMELLKVKLKYYTKDESSSVMVEVAESILQCIDYTIGIYLKTFDNMEFIIEELKHTSLSDMLKMGHDLIKKKTLERKKLLQKINENKLKVDNYSYNDTIDYGIPLFFKEYDDFFAAHETPGSIDYQLYLYIDDIKYTGIEYIYNYLDTLSLENEFCHNFEISEINKLLKGYDKKCELLLINIFELVLINSLGRIICGKDLNSLNINSLDRKHIKNRLGKLSLEELQGELLRYAKICYKRLDIKNAALVTYIKKSTLKITLFIKEHLKLNRLETVFISFNEEDGNEIIQYTDGKKMANYEFKKLSEEIRECSLVEDKIALIKNNIKSLKDLVDMLNADCLFEDEYIMYFKSLSKMEIILLSKYISELSLEKDLYFQFNNYILSLSEEEQMAISEIKERIQL</sequence>
<dbReference type="Pfam" id="PF19677">
    <property type="entry name" value="DUF6179"/>
    <property type="match status" value="1"/>
</dbReference>
<evidence type="ECO:0000313" key="1">
    <source>
        <dbReference type="EMBL" id="MCY6369419.1"/>
    </source>
</evidence>
<name>A0ABT4CN48_9CLOT</name>
<dbReference type="RefSeq" id="WP_268047773.1">
    <property type="nucleotide sequence ID" value="NZ_JAPQES010000001.1"/>
</dbReference>
<accession>A0ABT4CN48</accession>
<dbReference type="InterPro" id="IPR045751">
    <property type="entry name" value="DUF6179"/>
</dbReference>